<proteinExistence type="predicted"/>
<sequence length="67" mass="7132">MNLQAAQNTIQTAGVFFSRSTDASGRGRAQVMDRNWTVVAQEPAPGTPIGEGEAVLSVVKNEEPNQC</sequence>
<reference evidence="1 2" key="1">
    <citation type="submission" date="2022-10" db="EMBL/GenBank/DDBJ databases">
        <title>The complete genomes of actinobacterial strains from the NBC collection.</title>
        <authorList>
            <person name="Joergensen T.S."/>
            <person name="Alvarez Arevalo M."/>
            <person name="Sterndorff E.B."/>
            <person name="Faurdal D."/>
            <person name="Vuksanovic O."/>
            <person name="Mourched A.-S."/>
            <person name="Charusanti P."/>
            <person name="Shaw S."/>
            <person name="Blin K."/>
            <person name="Weber T."/>
        </authorList>
    </citation>
    <scope>NUCLEOTIDE SEQUENCE [LARGE SCALE GENOMIC DNA]</scope>
    <source>
        <strain evidence="1 2">NBC_01413</strain>
    </source>
</reference>
<dbReference type="RefSeq" id="WP_328657919.1">
    <property type="nucleotide sequence ID" value="NZ_CP108014.1"/>
</dbReference>
<accession>A0ABZ1NA71</accession>
<keyword evidence="2" id="KW-1185">Reference proteome</keyword>
<name>A0ABZ1NA71_9NOCA</name>
<gene>
    <name evidence="1" type="ORF">OG308_02310</name>
</gene>
<dbReference type="GeneID" id="91379821"/>
<evidence type="ECO:0000313" key="1">
    <source>
        <dbReference type="EMBL" id="WTY36753.1"/>
    </source>
</evidence>
<protein>
    <submittedName>
        <fullName evidence="1">Calcium-binding protein</fullName>
    </submittedName>
</protein>
<dbReference type="Gene3D" id="3.30.10.20">
    <property type="match status" value="1"/>
</dbReference>
<evidence type="ECO:0000313" key="2">
    <source>
        <dbReference type="Proteomes" id="UP001621418"/>
    </source>
</evidence>
<dbReference type="EMBL" id="CP109527">
    <property type="protein sequence ID" value="WTY36753.1"/>
    <property type="molecule type" value="Genomic_DNA"/>
</dbReference>
<organism evidence="1 2">
    <name type="scientific">Nocardia salmonicida</name>
    <dbReference type="NCBI Taxonomy" id="53431"/>
    <lineage>
        <taxon>Bacteria</taxon>
        <taxon>Bacillati</taxon>
        <taxon>Actinomycetota</taxon>
        <taxon>Actinomycetes</taxon>
        <taxon>Mycobacteriales</taxon>
        <taxon>Nocardiaceae</taxon>
        <taxon>Nocardia</taxon>
    </lineage>
</organism>
<dbReference type="Proteomes" id="UP001621418">
    <property type="component" value="Chromosome"/>
</dbReference>